<name>A0ABW0UE42_9STRE</name>
<dbReference type="Proteomes" id="UP001596110">
    <property type="component" value="Unassembled WGS sequence"/>
</dbReference>
<keyword evidence="2" id="KW-0240">DNA-directed RNA polymerase</keyword>
<dbReference type="Pfam" id="PF11772">
    <property type="entry name" value="EpuA"/>
    <property type="match status" value="1"/>
</dbReference>
<evidence type="ECO:0000313" key="2">
    <source>
        <dbReference type="EMBL" id="MFC5631175.1"/>
    </source>
</evidence>
<keyword evidence="2" id="KW-0804">Transcription</keyword>
<proteinExistence type="predicted"/>
<dbReference type="RefSeq" id="WP_156805326.1">
    <property type="nucleotide sequence ID" value="NZ_JBHSOJ010000016.1"/>
</dbReference>
<accession>A0ABW0UE42</accession>
<organism evidence="2 3">
    <name type="scientific">Streptococcus caledonicus</name>
    <dbReference type="NCBI Taxonomy" id="2614158"/>
    <lineage>
        <taxon>Bacteria</taxon>
        <taxon>Bacillati</taxon>
        <taxon>Bacillota</taxon>
        <taxon>Bacilli</taxon>
        <taxon>Lactobacillales</taxon>
        <taxon>Streptococcaceae</taxon>
        <taxon>Streptococcus</taxon>
    </lineage>
</organism>
<reference evidence="3" key="1">
    <citation type="journal article" date="2019" name="Int. J. Syst. Evol. Microbiol.">
        <title>The Global Catalogue of Microorganisms (GCM) 10K type strain sequencing project: providing services to taxonomists for standard genome sequencing and annotation.</title>
        <authorList>
            <consortium name="The Broad Institute Genomics Platform"/>
            <consortium name="The Broad Institute Genome Sequencing Center for Infectious Disease"/>
            <person name="Wu L."/>
            <person name="Ma J."/>
        </authorList>
    </citation>
    <scope>NUCLEOTIDE SEQUENCE [LARGE SCALE GENOMIC DNA]</scope>
    <source>
        <strain evidence="3">DT43</strain>
    </source>
</reference>
<dbReference type="EMBL" id="JBHSOJ010000016">
    <property type="protein sequence ID" value="MFC5631175.1"/>
    <property type="molecule type" value="Genomic_DNA"/>
</dbReference>
<evidence type="ECO:0000313" key="3">
    <source>
        <dbReference type="Proteomes" id="UP001596110"/>
    </source>
</evidence>
<keyword evidence="1" id="KW-0812">Transmembrane</keyword>
<evidence type="ECO:0000256" key="1">
    <source>
        <dbReference type="SAM" id="Phobius"/>
    </source>
</evidence>
<keyword evidence="1" id="KW-0472">Membrane</keyword>
<feature type="transmembrane region" description="Helical" evidence="1">
    <location>
        <begin position="12"/>
        <end position="37"/>
    </location>
</feature>
<keyword evidence="3" id="KW-1185">Reference proteome</keyword>
<keyword evidence="1" id="KW-1133">Transmembrane helix</keyword>
<dbReference type="GO" id="GO:0000428">
    <property type="term" value="C:DNA-directed RNA polymerase complex"/>
    <property type="evidence" value="ECO:0007669"/>
    <property type="project" value="UniProtKB-KW"/>
</dbReference>
<sequence>MDIGWKYIGKQFLLIFIILVLCIVCFGLGLVLGYGFFGDGAKPFSILSLEKWQSIISKFTGH</sequence>
<comment type="caution">
    <text evidence="2">The sequence shown here is derived from an EMBL/GenBank/DDBJ whole genome shotgun (WGS) entry which is preliminary data.</text>
</comment>
<dbReference type="InterPro" id="IPR024596">
    <property type="entry name" value="RNApol_su_b/EpuA"/>
</dbReference>
<protein>
    <submittedName>
        <fullName evidence="2">DNA-directed RNA polymerase subunit beta</fullName>
    </submittedName>
</protein>
<gene>
    <name evidence="2" type="ORF">ACFPQ3_06195</name>
</gene>